<comment type="caution">
    <text evidence="2">The sequence shown here is derived from an EMBL/GenBank/DDBJ whole genome shotgun (WGS) entry which is preliminary data.</text>
</comment>
<feature type="compositionally biased region" description="Polar residues" evidence="1">
    <location>
        <begin position="172"/>
        <end position="183"/>
    </location>
</feature>
<organism evidence="2 3">
    <name type="scientific">Orchesella dallaii</name>
    <dbReference type="NCBI Taxonomy" id="48710"/>
    <lineage>
        <taxon>Eukaryota</taxon>
        <taxon>Metazoa</taxon>
        <taxon>Ecdysozoa</taxon>
        <taxon>Arthropoda</taxon>
        <taxon>Hexapoda</taxon>
        <taxon>Collembola</taxon>
        <taxon>Entomobryomorpha</taxon>
        <taxon>Entomobryoidea</taxon>
        <taxon>Orchesellidae</taxon>
        <taxon>Orchesellinae</taxon>
        <taxon>Orchesella</taxon>
    </lineage>
</organism>
<evidence type="ECO:0000256" key="1">
    <source>
        <dbReference type="SAM" id="MobiDB-lite"/>
    </source>
</evidence>
<evidence type="ECO:0000313" key="2">
    <source>
        <dbReference type="EMBL" id="CAL8070393.1"/>
    </source>
</evidence>
<sequence>MSRKFQNFDTKMFKVTPLTPNTSPSASPTLSPSPKPSPSPQKEDSPVPAPVLPSIESASQAEKPTTTTPLQSPKLIKFQLGTKTSAKTTEMKNSVEVQGSATAAAADQPKQEKEDEKKSDDKGEPVAGPSVTNNGAIQPPIEHAEELQPETEESNEDRKQSVDKGEPIAGSSRINKGATQPTIGSGEGHQLETEESKKVAEIKKFVEQQRTTSSADSSCAYKSNQSCSLTAEDMTQILARMGCLDCHKIPSPFRLFQCPRGHLFCFDCGMKRFTEEDEGHISSGTCDHEIEKEEKGSKSKSSRGIGYGLINPDLKLAAGEIEKPVKNKKTGKYECRLRVRQSMGDPVYKAMYNNTLWNCPYMRYGCQEKVYGRDIHEHMLPCMKKLGIL</sequence>
<feature type="compositionally biased region" description="Basic and acidic residues" evidence="1">
    <location>
        <begin position="156"/>
        <end position="166"/>
    </location>
</feature>
<dbReference type="Proteomes" id="UP001642540">
    <property type="component" value="Unassembled WGS sequence"/>
</dbReference>
<feature type="compositionally biased region" description="Polar residues" evidence="1">
    <location>
        <begin position="56"/>
        <end position="71"/>
    </location>
</feature>
<name>A0ABP1PN40_9HEXA</name>
<gene>
    <name evidence="2" type="ORF">ODALV1_LOCUS1219</name>
</gene>
<protein>
    <submittedName>
        <fullName evidence="2">Uncharacterized protein</fullName>
    </submittedName>
</protein>
<feature type="compositionally biased region" description="Basic and acidic residues" evidence="1">
    <location>
        <begin position="109"/>
        <end position="124"/>
    </location>
</feature>
<feature type="compositionally biased region" description="Low complexity" evidence="1">
    <location>
        <begin position="16"/>
        <end position="30"/>
    </location>
</feature>
<accession>A0ABP1PN40</accession>
<reference evidence="2 3" key="1">
    <citation type="submission" date="2024-08" db="EMBL/GenBank/DDBJ databases">
        <authorList>
            <person name="Cucini C."/>
            <person name="Frati F."/>
        </authorList>
    </citation>
    <scope>NUCLEOTIDE SEQUENCE [LARGE SCALE GENOMIC DNA]</scope>
</reference>
<dbReference type="EMBL" id="CAXLJM020000004">
    <property type="protein sequence ID" value="CAL8070393.1"/>
    <property type="molecule type" value="Genomic_DNA"/>
</dbReference>
<feature type="compositionally biased region" description="Polar residues" evidence="1">
    <location>
        <begin position="81"/>
        <end position="101"/>
    </location>
</feature>
<proteinExistence type="predicted"/>
<keyword evidence="3" id="KW-1185">Reference proteome</keyword>
<feature type="region of interest" description="Disordered" evidence="1">
    <location>
        <begin position="1"/>
        <end position="196"/>
    </location>
</feature>
<evidence type="ECO:0000313" key="3">
    <source>
        <dbReference type="Proteomes" id="UP001642540"/>
    </source>
</evidence>